<reference evidence="2" key="1">
    <citation type="submission" date="2023-03" db="EMBL/GenBank/DDBJ databases">
        <title>Massive genome expansion in bonnet fungi (Mycena s.s.) driven by repeated elements and novel gene families across ecological guilds.</title>
        <authorList>
            <consortium name="Lawrence Berkeley National Laboratory"/>
            <person name="Harder C.B."/>
            <person name="Miyauchi S."/>
            <person name="Viragh M."/>
            <person name="Kuo A."/>
            <person name="Thoen E."/>
            <person name="Andreopoulos B."/>
            <person name="Lu D."/>
            <person name="Skrede I."/>
            <person name="Drula E."/>
            <person name="Henrissat B."/>
            <person name="Morin E."/>
            <person name="Kohler A."/>
            <person name="Barry K."/>
            <person name="LaButti K."/>
            <person name="Morin E."/>
            <person name="Salamov A."/>
            <person name="Lipzen A."/>
            <person name="Mereny Z."/>
            <person name="Hegedus B."/>
            <person name="Baldrian P."/>
            <person name="Stursova M."/>
            <person name="Weitz H."/>
            <person name="Taylor A."/>
            <person name="Grigoriev I.V."/>
            <person name="Nagy L.G."/>
            <person name="Martin F."/>
            <person name="Kauserud H."/>
        </authorList>
    </citation>
    <scope>NUCLEOTIDE SEQUENCE</scope>
    <source>
        <strain evidence="2">CBHHK182m</strain>
    </source>
</reference>
<evidence type="ECO:0000313" key="1">
    <source>
        <dbReference type="EMBL" id="KAJ7747040.1"/>
    </source>
</evidence>
<dbReference type="Proteomes" id="UP001215598">
    <property type="component" value="Unassembled WGS sequence"/>
</dbReference>
<protein>
    <submittedName>
        <fullName evidence="2">Uncharacterized protein</fullName>
    </submittedName>
</protein>
<organism evidence="2 3">
    <name type="scientific">Mycena metata</name>
    <dbReference type="NCBI Taxonomy" id="1033252"/>
    <lineage>
        <taxon>Eukaryota</taxon>
        <taxon>Fungi</taxon>
        <taxon>Dikarya</taxon>
        <taxon>Basidiomycota</taxon>
        <taxon>Agaricomycotina</taxon>
        <taxon>Agaricomycetes</taxon>
        <taxon>Agaricomycetidae</taxon>
        <taxon>Agaricales</taxon>
        <taxon>Marasmiineae</taxon>
        <taxon>Mycenaceae</taxon>
        <taxon>Mycena</taxon>
    </lineage>
</organism>
<evidence type="ECO:0000313" key="2">
    <source>
        <dbReference type="EMBL" id="KAJ7769271.1"/>
    </source>
</evidence>
<dbReference type="EMBL" id="JARKIB010000078">
    <property type="protein sequence ID" value="KAJ7747040.1"/>
    <property type="molecule type" value="Genomic_DNA"/>
</dbReference>
<gene>
    <name evidence="2" type="ORF">B0H16DRAFT_1452480</name>
    <name evidence="1" type="ORF">B0H16DRAFT_1462266</name>
</gene>
<dbReference type="EMBL" id="JARKIB010000018">
    <property type="protein sequence ID" value="KAJ7769271.1"/>
    <property type="molecule type" value="Genomic_DNA"/>
</dbReference>
<sequence>MIDHIPKKTSKARRVDGLTYQLATLAKPVLYRLVSSCEAALHMCLNPTIDSSRGVLAGPRARACGIQPEFEAASMRCGGAGAGGVNAEHGEEGNEGDVRIEGQEIAEDDASLRVELVLLHGLWRHTSHWFFVQVSLDWSSGDHIAALP</sequence>
<proteinExistence type="predicted"/>
<keyword evidence="3" id="KW-1185">Reference proteome</keyword>
<evidence type="ECO:0000313" key="3">
    <source>
        <dbReference type="Proteomes" id="UP001215598"/>
    </source>
</evidence>
<accession>A0AAD7JSE4</accession>
<name>A0AAD7JSE4_9AGAR</name>
<dbReference type="AlphaFoldDB" id="A0AAD7JSE4"/>
<comment type="caution">
    <text evidence="2">The sequence shown here is derived from an EMBL/GenBank/DDBJ whole genome shotgun (WGS) entry which is preliminary data.</text>
</comment>